<evidence type="ECO:0000256" key="8">
    <source>
        <dbReference type="ARBA" id="ARBA00023136"/>
    </source>
</evidence>
<feature type="transmembrane region" description="Helical" evidence="10">
    <location>
        <begin position="184"/>
        <end position="210"/>
    </location>
</feature>
<dbReference type="NCBIfam" id="TIGR00797">
    <property type="entry name" value="matE"/>
    <property type="match status" value="1"/>
</dbReference>
<dbReference type="PIRSF" id="PIRSF006603">
    <property type="entry name" value="DinF"/>
    <property type="match status" value="1"/>
</dbReference>
<dbReference type="RefSeq" id="WP_036240036.1">
    <property type="nucleotide sequence ID" value="NZ_BSOR01000041.1"/>
</dbReference>
<feature type="transmembrane region" description="Helical" evidence="10">
    <location>
        <begin position="158"/>
        <end position="178"/>
    </location>
</feature>
<keyword evidence="6 10" id="KW-1133">Transmembrane helix</keyword>
<dbReference type="PANTHER" id="PTHR43298:SF2">
    <property type="entry name" value="FMN_FAD EXPORTER YEEO-RELATED"/>
    <property type="match status" value="1"/>
</dbReference>
<keyword evidence="2" id="KW-0813">Transport</keyword>
<feature type="transmembrane region" description="Helical" evidence="10">
    <location>
        <begin position="129"/>
        <end position="146"/>
    </location>
</feature>
<feature type="transmembrane region" description="Helical" evidence="10">
    <location>
        <begin position="230"/>
        <end position="259"/>
    </location>
</feature>
<evidence type="ECO:0000256" key="2">
    <source>
        <dbReference type="ARBA" id="ARBA00022448"/>
    </source>
</evidence>
<evidence type="ECO:0000256" key="7">
    <source>
        <dbReference type="ARBA" id="ARBA00023065"/>
    </source>
</evidence>
<dbReference type="Proteomes" id="UP001156682">
    <property type="component" value="Unassembled WGS sequence"/>
</dbReference>
<dbReference type="EMBL" id="BSOR01000041">
    <property type="protein sequence ID" value="GLR65000.1"/>
    <property type="molecule type" value="Genomic_DNA"/>
</dbReference>
<evidence type="ECO:0000256" key="3">
    <source>
        <dbReference type="ARBA" id="ARBA00022449"/>
    </source>
</evidence>
<keyword evidence="7" id="KW-0406">Ion transport</keyword>
<accession>A0ABQ6A4I4</accession>
<dbReference type="InterPro" id="IPR002528">
    <property type="entry name" value="MATE_fam"/>
</dbReference>
<proteinExistence type="predicted"/>
<dbReference type="InterPro" id="IPR048279">
    <property type="entry name" value="MdtK-like"/>
</dbReference>
<sequence length="441" mass="47870">MIATQRRQKILALALPIMGGMLSQSLLNLVDAILVGSLGETVLAGVGVGGYAIFMLSALVAGLSSGVQSQVARRQGAKQYTQLALPLNAAILLALMITLPLSLVGWFNSSWLVAKINPTTAVQTVANDYFQWRVISLLPIALTLSFRGYWHGIQKTGVYFRIIIFTHTLNILLSIWLIHGGLGIQALGATGAALGTSISVTSGALVWGWLTWRNARPNGFLNKSPSFTLLWSLVSLVAPNSLQQFLFAVSYAVLFWFLGQISTASVAVGHVLVHLSLLLILPGVGLGMAAMTLVGHSLGENNQEEAHRWGWEGMRLAAIILAFLGLPMLLAPEAILGLFLHQESLIELGKIPLMLTGIMITLDSAALVFNQALQGAGAHRSVMQISLSMQWLFFLPAAWFLGIYLQGGLIGIWVAQLAYRMINSVVFVRVWQRRRWQGLKV</sequence>
<evidence type="ECO:0000256" key="1">
    <source>
        <dbReference type="ARBA" id="ARBA00004429"/>
    </source>
</evidence>
<evidence type="ECO:0000256" key="5">
    <source>
        <dbReference type="ARBA" id="ARBA00022692"/>
    </source>
</evidence>
<name>A0ABQ6A4I4_9GAMM</name>
<feature type="transmembrane region" description="Helical" evidence="10">
    <location>
        <begin position="83"/>
        <end position="109"/>
    </location>
</feature>
<comment type="subcellular location">
    <subcellularLocation>
        <location evidence="1">Cell inner membrane</location>
        <topology evidence="1">Multi-pass membrane protein</topology>
    </subcellularLocation>
</comment>
<feature type="transmembrane region" description="Helical" evidence="10">
    <location>
        <begin position="316"/>
        <end position="339"/>
    </location>
</feature>
<organism evidence="11 12">
    <name type="scientific">Marinospirillum insulare</name>
    <dbReference type="NCBI Taxonomy" id="217169"/>
    <lineage>
        <taxon>Bacteria</taxon>
        <taxon>Pseudomonadati</taxon>
        <taxon>Pseudomonadota</taxon>
        <taxon>Gammaproteobacteria</taxon>
        <taxon>Oceanospirillales</taxon>
        <taxon>Oceanospirillaceae</taxon>
        <taxon>Marinospirillum</taxon>
    </lineage>
</organism>
<evidence type="ECO:0000256" key="10">
    <source>
        <dbReference type="SAM" id="Phobius"/>
    </source>
</evidence>
<evidence type="ECO:0000256" key="4">
    <source>
        <dbReference type="ARBA" id="ARBA00022475"/>
    </source>
</evidence>
<keyword evidence="3" id="KW-0050">Antiport</keyword>
<comment type="caution">
    <text evidence="11">The sequence shown here is derived from an EMBL/GenBank/DDBJ whole genome shotgun (WGS) entry which is preliminary data.</text>
</comment>
<keyword evidence="8 10" id="KW-0472">Membrane</keyword>
<reference evidence="12" key="1">
    <citation type="journal article" date="2019" name="Int. J. Syst. Evol. Microbiol.">
        <title>The Global Catalogue of Microorganisms (GCM) 10K type strain sequencing project: providing services to taxonomists for standard genome sequencing and annotation.</title>
        <authorList>
            <consortium name="The Broad Institute Genomics Platform"/>
            <consortium name="The Broad Institute Genome Sequencing Center for Infectious Disease"/>
            <person name="Wu L."/>
            <person name="Ma J."/>
        </authorList>
    </citation>
    <scope>NUCLEOTIDE SEQUENCE [LARGE SCALE GENOMIC DNA]</scope>
    <source>
        <strain evidence="12">NBRC 100033</strain>
    </source>
</reference>
<protein>
    <recommendedName>
        <fullName evidence="9">Multidrug-efflux transporter</fullName>
    </recommendedName>
</protein>
<evidence type="ECO:0000313" key="11">
    <source>
        <dbReference type="EMBL" id="GLR65000.1"/>
    </source>
</evidence>
<dbReference type="PANTHER" id="PTHR43298">
    <property type="entry name" value="MULTIDRUG RESISTANCE PROTEIN NORM-RELATED"/>
    <property type="match status" value="1"/>
</dbReference>
<evidence type="ECO:0000256" key="6">
    <source>
        <dbReference type="ARBA" id="ARBA00022989"/>
    </source>
</evidence>
<dbReference type="Pfam" id="PF01554">
    <property type="entry name" value="MatE"/>
    <property type="match status" value="2"/>
</dbReference>
<keyword evidence="12" id="KW-1185">Reference proteome</keyword>
<keyword evidence="4" id="KW-1003">Cell membrane</keyword>
<evidence type="ECO:0000256" key="9">
    <source>
        <dbReference type="ARBA" id="ARBA00031636"/>
    </source>
</evidence>
<gene>
    <name evidence="11" type="ORF">GCM10007878_24380</name>
</gene>
<keyword evidence="5 10" id="KW-0812">Transmembrane</keyword>
<dbReference type="InterPro" id="IPR050222">
    <property type="entry name" value="MATE_MdtK"/>
</dbReference>
<dbReference type="CDD" id="cd13133">
    <property type="entry name" value="MATE_like_7"/>
    <property type="match status" value="1"/>
</dbReference>
<feature type="transmembrane region" description="Helical" evidence="10">
    <location>
        <begin position="385"/>
        <end position="404"/>
    </location>
</feature>
<evidence type="ECO:0000313" key="12">
    <source>
        <dbReference type="Proteomes" id="UP001156682"/>
    </source>
</evidence>
<feature type="transmembrane region" description="Helical" evidence="10">
    <location>
        <begin position="42"/>
        <end position="63"/>
    </location>
</feature>
<feature type="transmembrane region" description="Helical" evidence="10">
    <location>
        <begin position="351"/>
        <end position="373"/>
    </location>
</feature>
<feature type="transmembrane region" description="Helical" evidence="10">
    <location>
        <begin position="271"/>
        <end position="295"/>
    </location>
</feature>